<reference evidence="10 11" key="1">
    <citation type="submission" date="2024-06" db="EMBL/GenBank/DDBJ databases">
        <title>Sorghum-associated microbial communities from plants grown in Nebraska, USA.</title>
        <authorList>
            <person name="Schachtman D."/>
        </authorList>
    </citation>
    <scope>NUCLEOTIDE SEQUENCE [LARGE SCALE GENOMIC DNA]</scope>
    <source>
        <strain evidence="10 11">2814</strain>
    </source>
</reference>
<dbReference type="EMBL" id="JBEPTF010000001">
    <property type="protein sequence ID" value="MET4682558.1"/>
    <property type="molecule type" value="Genomic_DNA"/>
</dbReference>
<dbReference type="NCBIfam" id="TIGR01026">
    <property type="entry name" value="fliI_yscN"/>
    <property type="match status" value="1"/>
</dbReference>
<dbReference type="InterPro" id="IPR003593">
    <property type="entry name" value="AAA+_ATPase"/>
</dbReference>
<dbReference type="PANTHER" id="PTHR15184:SF9">
    <property type="entry name" value="SPI-1 TYPE 3 SECRETION SYSTEM ATPASE"/>
    <property type="match status" value="1"/>
</dbReference>
<comment type="catalytic activity">
    <reaction evidence="8">
        <text>ATP + H2O + cellular proteinSide 1 = ADP + phosphate + cellular proteinSide 2.</text>
        <dbReference type="EC" id="7.4.2.8"/>
    </reaction>
</comment>
<evidence type="ECO:0000256" key="1">
    <source>
        <dbReference type="ARBA" id="ARBA00004496"/>
    </source>
</evidence>
<dbReference type="InterPro" id="IPR020003">
    <property type="entry name" value="ATPase_a/bsu_AS"/>
</dbReference>
<keyword evidence="5" id="KW-0067">ATP-binding</keyword>
<dbReference type="InterPro" id="IPR050053">
    <property type="entry name" value="ATPase_alpha/beta_chains"/>
</dbReference>
<protein>
    <submittedName>
        <fullName evidence="10">Flagellum-specific ATP synthase</fullName>
    </submittedName>
</protein>
<evidence type="ECO:0000313" key="11">
    <source>
        <dbReference type="Proteomes" id="UP001549313"/>
    </source>
</evidence>
<dbReference type="SUPFAM" id="SSF52540">
    <property type="entry name" value="P-loop containing nucleoside triphosphate hydrolases"/>
    <property type="match status" value="1"/>
</dbReference>
<dbReference type="PANTHER" id="PTHR15184">
    <property type="entry name" value="ATP SYNTHASE"/>
    <property type="match status" value="1"/>
</dbReference>
<feature type="domain" description="AAA+ ATPase" evidence="9">
    <location>
        <begin position="154"/>
        <end position="336"/>
    </location>
</feature>
<organism evidence="10 11">
    <name type="scientific">Brevundimonas faecalis</name>
    <dbReference type="NCBI Taxonomy" id="947378"/>
    <lineage>
        <taxon>Bacteria</taxon>
        <taxon>Pseudomonadati</taxon>
        <taxon>Pseudomonadota</taxon>
        <taxon>Alphaproteobacteria</taxon>
        <taxon>Caulobacterales</taxon>
        <taxon>Caulobacteraceae</taxon>
        <taxon>Brevundimonas</taxon>
    </lineage>
</organism>
<dbReference type="InterPro" id="IPR027417">
    <property type="entry name" value="P-loop_NTPase"/>
</dbReference>
<comment type="subcellular location">
    <subcellularLocation>
        <location evidence="1">Cytoplasm</location>
    </subcellularLocation>
</comment>
<keyword evidence="6" id="KW-0653">Protein transport</keyword>
<accession>A0ABV2R989</accession>
<dbReference type="RefSeq" id="WP_354087505.1">
    <property type="nucleotide sequence ID" value="NZ_JBEPTF010000001.1"/>
</dbReference>
<dbReference type="Pfam" id="PF18269">
    <property type="entry name" value="T3SS_ATPase_C"/>
    <property type="match status" value="1"/>
</dbReference>
<proteinExistence type="predicted"/>
<gene>
    <name evidence="10" type="ORF">ABIE19_000467</name>
</gene>
<evidence type="ECO:0000256" key="6">
    <source>
        <dbReference type="ARBA" id="ARBA00022927"/>
    </source>
</evidence>
<dbReference type="PROSITE" id="PS00152">
    <property type="entry name" value="ATPASE_ALPHA_BETA"/>
    <property type="match status" value="1"/>
</dbReference>
<evidence type="ECO:0000259" key="9">
    <source>
        <dbReference type="SMART" id="SM00382"/>
    </source>
</evidence>
<name>A0ABV2R989_9CAUL</name>
<keyword evidence="2" id="KW-0813">Transport</keyword>
<dbReference type="Proteomes" id="UP001549313">
    <property type="component" value="Unassembled WGS sequence"/>
</dbReference>
<keyword evidence="11" id="KW-1185">Reference proteome</keyword>
<dbReference type="Gene3D" id="3.40.50.12240">
    <property type="match status" value="1"/>
</dbReference>
<evidence type="ECO:0000256" key="8">
    <source>
        <dbReference type="ARBA" id="ARBA00034006"/>
    </source>
</evidence>
<evidence type="ECO:0000256" key="3">
    <source>
        <dbReference type="ARBA" id="ARBA00022490"/>
    </source>
</evidence>
<dbReference type="InterPro" id="IPR000194">
    <property type="entry name" value="ATPase_F1/V1/A1_a/bsu_nucl-bd"/>
</dbReference>
<evidence type="ECO:0000256" key="4">
    <source>
        <dbReference type="ARBA" id="ARBA00022741"/>
    </source>
</evidence>
<dbReference type="SMART" id="SM00382">
    <property type="entry name" value="AAA"/>
    <property type="match status" value="1"/>
</dbReference>
<keyword evidence="4" id="KW-0547">Nucleotide-binding</keyword>
<evidence type="ECO:0000313" key="10">
    <source>
        <dbReference type="EMBL" id="MET4682558.1"/>
    </source>
</evidence>
<evidence type="ECO:0000256" key="7">
    <source>
        <dbReference type="ARBA" id="ARBA00022967"/>
    </source>
</evidence>
<comment type="caution">
    <text evidence="10">The sequence shown here is derived from an EMBL/GenBank/DDBJ whole genome shotgun (WGS) entry which is preliminary data.</text>
</comment>
<dbReference type="Pfam" id="PF00006">
    <property type="entry name" value="ATP-synt_ab"/>
    <property type="match status" value="1"/>
</dbReference>
<keyword evidence="7" id="KW-1278">Translocase</keyword>
<evidence type="ECO:0000256" key="2">
    <source>
        <dbReference type="ARBA" id="ARBA00022448"/>
    </source>
</evidence>
<keyword evidence="3" id="KW-0963">Cytoplasm</keyword>
<sequence length="436" mass="45827">MSLAAAIDAVRAFSPAIRQGRVTRAGSTFLEADGPDAPVGALCMVEQEGRRPAAAVVSSVRRDRVVLAPLDAMLGVRLGARVVLEREAVNHTVGDALAGRAVDGLGRPIDGGPPIIVERRACASSSPSPLDRHTPSEIVETGVRAIDGLLTLGRGQRIGLFAAPGVGKTTLLTQLARHVEADRVVICLVGERGREVEALWADTKASGVRSRCVLVAATSDESAALRAQAVELAMAQAVAWRADGLHVLLLVDSATRYAMALREIGLAAGEPPTVRAYTPNVFAALPRLVEACGAVRNGGAVTAVMTVLSETDDVDDPVSEVMRSLLDGHIVLSRRLAEQGRFPAIDAPRSLSRLASGLRSAEHQAAAERASSLIAEYEQARPLLDAGMYTAGANADIDAAIERRADLTAFLSQRTDERSSLKETMTALATAARLRG</sequence>
<dbReference type="InterPro" id="IPR040627">
    <property type="entry name" value="T3SS_ATPase_C"/>
</dbReference>
<evidence type="ECO:0000256" key="5">
    <source>
        <dbReference type="ARBA" id="ARBA00022840"/>
    </source>
</evidence>
<dbReference type="InterPro" id="IPR005714">
    <property type="entry name" value="ATPase_T3SS_FliI/YscN"/>
</dbReference>